<dbReference type="AlphaFoldDB" id="A0A075ARJ8"/>
<dbReference type="EMBL" id="KE561096">
    <property type="protein sequence ID" value="EPZ32916.1"/>
    <property type="molecule type" value="Genomic_DNA"/>
</dbReference>
<name>A0A075ARJ8_ROZAC</name>
<reference evidence="1 2" key="1">
    <citation type="journal article" date="2013" name="Curr. Biol.">
        <title>Shared signatures of parasitism and phylogenomics unite Cryptomycota and microsporidia.</title>
        <authorList>
            <person name="James T.Y."/>
            <person name="Pelin A."/>
            <person name="Bonen L."/>
            <person name="Ahrendt S."/>
            <person name="Sain D."/>
            <person name="Corradi N."/>
            <person name="Stajich J.E."/>
        </authorList>
    </citation>
    <scope>NUCLEOTIDE SEQUENCE [LARGE SCALE GENOMIC DNA]</scope>
    <source>
        <strain evidence="1 2">CSF55</strain>
    </source>
</reference>
<protein>
    <submittedName>
        <fullName evidence="1">Uncharacterized protein</fullName>
    </submittedName>
</protein>
<organism evidence="1 2">
    <name type="scientific">Rozella allomycis (strain CSF55)</name>
    <dbReference type="NCBI Taxonomy" id="988480"/>
    <lineage>
        <taxon>Eukaryota</taxon>
        <taxon>Fungi</taxon>
        <taxon>Fungi incertae sedis</taxon>
        <taxon>Cryptomycota</taxon>
        <taxon>Cryptomycota incertae sedis</taxon>
        <taxon>Rozella</taxon>
    </lineage>
</organism>
<dbReference type="Proteomes" id="UP000030755">
    <property type="component" value="Unassembled WGS sequence"/>
</dbReference>
<gene>
    <name evidence="1" type="ORF">O9G_002834</name>
</gene>
<dbReference type="HOGENOM" id="CLU_1897408_0_0_1"/>
<proteinExistence type="predicted"/>
<evidence type="ECO:0000313" key="1">
    <source>
        <dbReference type="EMBL" id="EPZ32916.1"/>
    </source>
</evidence>
<evidence type="ECO:0000313" key="2">
    <source>
        <dbReference type="Proteomes" id="UP000030755"/>
    </source>
</evidence>
<keyword evidence="2" id="KW-1185">Reference proteome</keyword>
<sequence length="134" mass="14877">MITIIYAIVPGSLKIDILNPPRGFYCSGEVICYKIEAIGVPPKDPVLGQTFIEVEIRGGRPGSGPRGFIDIARKAELFTTFKTRQCGKSEYKIPNNFGNFTYFLRPNLFFESENGGSSNFRNSAASKPFLIKNC</sequence>
<accession>A0A075ARJ8</accession>